<dbReference type="Gene3D" id="3.40.50.11220">
    <property type="match status" value="1"/>
</dbReference>
<evidence type="ECO:0000259" key="2">
    <source>
        <dbReference type="Pfam" id="PF11760"/>
    </source>
</evidence>
<dbReference type="InterPro" id="IPR038029">
    <property type="entry name" value="GbiG_N_sf"/>
</dbReference>
<proteinExistence type="predicted"/>
<sequence>MKLAIISVTKSGDRIASNIGKHFDVDLYSKYSMESFNLKKVTEKCFKAYKALVFISSTGIAVRAIAPFIEKKDKDPAVVVIDSFGEFVISLLSGHLGGANALSEKLAKVIKANPIITTATDKLGIKAPDIIAKENNLIIDDLKIAKEMAKRLINKEDVGFFDEDSLIDLRYGYVKSKNSSHIVAVTNKENIFKGKKVLKLIRKNIVIGIGCRKNYDYLKMRDNVLTILKKYNIDKRAVKSIVTVEIKKDEEAILKLKEFLNCDFKVFKLEDIKSIQDKFNGSDFVEKAIGVRCVCEPSVELFKAKIIHPKEKMNGMTIAIGKM</sequence>
<dbReference type="EMBL" id="BAAACG010000008">
    <property type="protein sequence ID" value="GAA0739105.1"/>
    <property type="molecule type" value="Genomic_DNA"/>
</dbReference>
<keyword evidence="4" id="KW-1185">Reference proteome</keyword>
<reference evidence="4" key="1">
    <citation type="journal article" date="2019" name="Int. J. Syst. Evol. Microbiol.">
        <title>The Global Catalogue of Microorganisms (GCM) 10K type strain sequencing project: providing services to taxonomists for standard genome sequencing and annotation.</title>
        <authorList>
            <consortium name="The Broad Institute Genomics Platform"/>
            <consortium name="The Broad Institute Genome Sequencing Center for Infectious Disease"/>
            <person name="Wu L."/>
            <person name="Ma J."/>
        </authorList>
    </citation>
    <scope>NUCLEOTIDE SEQUENCE [LARGE SCALE GENOMIC DNA]</scope>
    <source>
        <strain evidence="4">JCM 1407</strain>
    </source>
</reference>
<evidence type="ECO:0000313" key="4">
    <source>
        <dbReference type="Proteomes" id="UP001501510"/>
    </source>
</evidence>
<dbReference type="PANTHER" id="PTHR37477">
    <property type="entry name" value="COBALT-PRECORRIN-5A HYDROLASE"/>
    <property type="match status" value="1"/>
</dbReference>
<dbReference type="NCBIfam" id="NF004466">
    <property type="entry name" value="PRK05788.1-4"/>
    <property type="match status" value="1"/>
</dbReference>
<accession>A0ABP3USE3</accession>
<organism evidence="3 4">
    <name type="scientific">Clostridium oceanicum</name>
    <dbReference type="NCBI Taxonomy" id="1543"/>
    <lineage>
        <taxon>Bacteria</taxon>
        <taxon>Bacillati</taxon>
        <taxon>Bacillota</taxon>
        <taxon>Clostridia</taxon>
        <taxon>Eubacteriales</taxon>
        <taxon>Clostridiaceae</taxon>
        <taxon>Clostridium</taxon>
    </lineage>
</organism>
<dbReference type="InterPro" id="IPR021744">
    <property type="entry name" value="CbiG_N"/>
</dbReference>
<dbReference type="SUPFAM" id="SSF159664">
    <property type="entry name" value="CobE/GbiG C-terminal domain-like"/>
    <property type="match status" value="1"/>
</dbReference>
<feature type="domain" description="Cobalamin synthesis G N-terminal" evidence="2">
    <location>
        <begin position="41"/>
        <end position="121"/>
    </location>
</feature>
<dbReference type="Pfam" id="PF11760">
    <property type="entry name" value="CbiG_N"/>
    <property type="match status" value="1"/>
</dbReference>
<dbReference type="PANTHER" id="PTHR37477:SF1">
    <property type="entry name" value="COBALT-PRECORRIN-5A HYDROLASE"/>
    <property type="match status" value="1"/>
</dbReference>
<dbReference type="Pfam" id="PF01890">
    <property type="entry name" value="CbiG_C"/>
    <property type="match status" value="1"/>
</dbReference>
<dbReference type="InterPro" id="IPR052553">
    <property type="entry name" value="CbiG_hydrolase"/>
</dbReference>
<gene>
    <name evidence="3" type="primary">cbiG</name>
    <name evidence="3" type="ORF">GCM10008906_17430</name>
</gene>
<dbReference type="Gene3D" id="3.30.420.180">
    <property type="entry name" value="CobE/GbiG C-terminal domain"/>
    <property type="match status" value="1"/>
</dbReference>
<dbReference type="InterPro" id="IPR036518">
    <property type="entry name" value="CobE/GbiG_C_sf"/>
</dbReference>
<dbReference type="GO" id="GO:0016787">
    <property type="term" value="F:hydrolase activity"/>
    <property type="evidence" value="ECO:0007669"/>
    <property type="project" value="UniProtKB-KW"/>
</dbReference>
<feature type="domain" description="CobE/GbiG C-terminal" evidence="1">
    <location>
        <begin position="205"/>
        <end position="320"/>
    </location>
</feature>
<dbReference type="Proteomes" id="UP001501510">
    <property type="component" value="Unassembled WGS sequence"/>
</dbReference>
<name>A0ABP3USE3_9CLOT</name>
<comment type="caution">
    <text evidence="3">The sequence shown here is derived from an EMBL/GenBank/DDBJ whole genome shotgun (WGS) entry which is preliminary data.</text>
</comment>
<keyword evidence="3" id="KW-0378">Hydrolase</keyword>
<protein>
    <submittedName>
        <fullName evidence="3">Cobalt-precorrin 5A hydrolase</fullName>
    </submittedName>
</protein>
<dbReference type="SUPFAM" id="SSF159672">
    <property type="entry name" value="CbiG N-terminal domain-like"/>
    <property type="match status" value="1"/>
</dbReference>
<dbReference type="InterPro" id="IPR002750">
    <property type="entry name" value="CobE/GbiG_C"/>
</dbReference>
<evidence type="ECO:0000313" key="3">
    <source>
        <dbReference type="EMBL" id="GAA0739105.1"/>
    </source>
</evidence>
<dbReference type="RefSeq" id="WP_343760820.1">
    <property type="nucleotide sequence ID" value="NZ_BAAACG010000008.1"/>
</dbReference>
<evidence type="ECO:0000259" key="1">
    <source>
        <dbReference type="Pfam" id="PF01890"/>
    </source>
</evidence>